<dbReference type="EMBL" id="MU274931">
    <property type="protein sequence ID" value="KAI0085418.1"/>
    <property type="molecule type" value="Genomic_DNA"/>
</dbReference>
<protein>
    <submittedName>
        <fullName evidence="1">Mini-chromosome maintenance replisome factor-domain-containing protein</fullName>
    </submittedName>
</protein>
<sequence>MVSAYFADALRDPTSELQELYARASTSQDFPSEVARHFSRVFSTDDTFREIPVLDVHNPPESYSSRQLVRFRAMIQDTSPSSEMYLRRTTGGTLGGWGIHSNEDEEIDIDYNELRECNILWAVSVPGESTWCGIELDGSITPSQSIHKPLRSHKHPDSDGRHIGVQIKMYDTAVAEHFKPTEVVTFVGILTNEPLHSDGDHELDVPTLHVFFARHHPHSAITRAYPFVTRSEESTAIKTRERLIKWIADQSLGGDVEAAEWVLLTIIARVQSRHPPLLPPTLTISHFPPPPTTESLSPPAAIPSLSDVLSALLPLARTLPLSLDFLNKTRFAPESKEEDLHSGALQIPQGSVLLITEHGVQEGKLVEQGLVNIGTLQEVMNSQTLAYRFLFSQFSFPTDITCIVLTEGKKSAFFKTDIVIPLKFDPESLSTLYKPASDILLPDVKELEAFRDLVVGSRAGKVQVTEATSQHIQQDFVNDRRQNPAITSDDLIRRMTIAKLYALSLHEIELSIDTWERAKALDERRKARLV</sequence>
<proteinExistence type="predicted"/>
<accession>A0ACB8TTX9</accession>
<organism evidence="1 2">
    <name type="scientific">Irpex rosettiformis</name>
    <dbReference type="NCBI Taxonomy" id="378272"/>
    <lineage>
        <taxon>Eukaryota</taxon>
        <taxon>Fungi</taxon>
        <taxon>Dikarya</taxon>
        <taxon>Basidiomycota</taxon>
        <taxon>Agaricomycotina</taxon>
        <taxon>Agaricomycetes</taxon>
        <taxon>Polyporales</taxon>
        <taxon>Irpicaceae</taxon>
        <taxon>Irpex</taxon>
    </lineage>
</organism>
<comment type="caution">
    <text evidence="1">The sequence shown here is derived from an EMBL/GenBank/DDBJ whole genome shotgun (WGS) entry which is preliminary data.</text>
</comment>
<name>A0ACB8TTX9_9APHY</name>
<gene>
    <name evidence="1" type="ORF">BDY19DRAFT_996766</name>
</gene>
<reference evidence="1" key="1">
    <citation type="journal article" date="2021" name="Environ. Microbiol.">
        <title>Gene family expansions and transcriptome signatures uncover fungal adaptations to wood decay.</title>
        <authorList>
            <person name="Hage H."/>
            <person name="Miyauchi S."/>
            <person name="Viragh M."/>
            <person name="Drula E."/>
            <person name="Min B."/>
            <person name="Chaduli D."/>
            <person name="Navarro D."/>
            <person name="Favel A."/>
            <person name="Norest M."/>
            <person name="Lesage-Meessen L."/>
            <person name="Balint B."/>
            <person name="Merenyi Z."/>
            <person name="de Eugenio L."/>
            <person name="Morin E."/>
            <person name="Martinez A.T."/>
            <person name="Baldrian P."/>
            <person name="Stursova M."/>
            <person name="Martinez M.J."/>
            <person name="Novotny C."/>
            <person name="Magnuson J.K."/>
            <person name="Spatafora J.W."/>
            <person name="Maurice S."/>
            <person name="Pangilinan J."/>
            <person name="Andreopoulos W."/>
            <person name="LaButti K."/>
            <person name="Hundley H."/>
            <person name="Na H."/>
            <person name="Kuo A."/>
            <person name="Barry K."/>
            <person name="Lipzen A."/>
            <person name="Henrissat B."/>
            <person name="Riley R."/>
            <person name="Ahrendt S."/>
            <person name="Nagy L.G."/>
            <person name="Grigoriev I.V."/>
            <person name="Martin F."/>
            <person name="Rosso M.N."/>
        </authorList>
    </citation>
    <scope>NUCLEOTIDE SEQUENCE</scope>
    <source>
        <strain evidence="1">CBS 384.51</strain>
    </source>
</reference>
<evidence type="ECO:0000313" key="1">
    <source>
        <dbReference type="EMBL" id="KAI0085418.1"/>
    </source>
</evidence>
<dbReference type="Proteomes" id="UP001055072">
    <property type="component" value="Unassembled WGS sequence"/>
</dbReference>
<keyword evidence="2" id="KW-1185">Reference proteome</keyword>
<evidence type="ECO:0000313" key="2">
    <source>
        <dbReference type="Proteomes" id="UP001055072"/>
    </source>
</evidence>